<feature type="region of interest" description="Disordered" evidence="1">
    <location>
        <begin position="249"/>
        <end position="302"/>
    </location>
</feature>
<organism evidence="2 3">
    <name type="scientific">Aduncisulcus paluster</name>
    <dbReference type="NCBI Taxonomy" id="2918883"/>
    <lineage>
        <taxon>Eukaryota</taxon>
        <taxon>Metamonada</taxon>
        <taxon>Carpediemonas-like organisms</taxon>
        <taxon>Aduncisulcus</taxon>
    </lineage>
</organism>
<protein>
    <submittedName>
        <fullName evidence="2">Uncharacterized protein</fullName>
    </submittedName>
</protein>
<comment type="caution">
    <text evidence="2">The sequence shown here is derived from an EMBL/GenBank/DDBJ whole genome shotgun (WGS) entry which is preliminary data.</text>
</comment>
<dbReference type="EMBL" id="BQXS01011214">
    <property type="protein sequence ID" value="GKT36397.1"/>
    <property type="molecule type" value="Genomic_DNA"/>
</dbReference>
<evidence type="ECO:0000313" key="3">
    <source>
        <dbReference type="Proteomes" id="UP001057375"/>
    </source>
</evidence>
<sequence>MSNAFERYAYVYAKELGISETSCKTITNACGFLSIISSKIDQLKALPYSKDKGVCFHISKTLRICNIIIIPCIKMNDVHVQCCQYIINPSLFLLITIFSQEIKSSSIDYVLCQELESCLISEVELAISLLQCLTKIYSDPCFLQTWQLVIKACILLARDTVSHPLSPSAFYPQSRTDQSISLPSCSSYPFSINCVRVCQSVFHALICSFHSLVLGPHRGPDTTYAYHQHALHPHEDKVDNSELDRDRERLMDPPQLGSSTTSMPSRVESSSECEEDSESGVIEDDENEEEDGKTVSSAPPSCGTVPCSVPPRSHWLSSVFVYLVCIQSLLPSIDIRSITSELQRKELTHALHVAGQRLVAKVVVLSSSSNDSMDSMLEQGHLPSDEEYEQRASMKSKLRMQSEKILSLCLSILIAIDANNETIAMVVQCVRGCMAQEEEWKAKPTMSITPYIKTTLFSNHVSQLSSIFSKKLSLSQLFVLIDTPIVTSLICYGSIVQYPSYSLFLHSICSLSFSLSSLSSLYSFRLPSSSSSSSLASLLLRDVMQIAGIRIKRCVISDSYVSLCAGGFLSPSFISAKEEEEREKRRGKEEEREDVLDAARLTTPDSSGGCALSWYPITTLYNPSVSSLTHAAAILRLGNTLPVCDKVVIEAHTLLSKTRSRFE</sequence>
<proteinExistence type="predicted"/>
<feature type="compositionally biased region" description="Acidic residues" evidence="1">
    <location>
        <begin position="271"/>
        <end position="291"/>
    </location>
</feature>
<evidence type="ECO:0000256" key="1">
    <source>
        <dbReference type="SAM" id="MobiDB-lite"/>
    </source>
</evidence>
<accession>A0ABQ5KVB2</accession>
<gene>
    <name evidence="2" type="ORF">ADUPG1_009369</name>
</gene>
<name>A0ABQ5KVB2_9EUKA</name>
<evidence type="ECO:0000313" key="2">
    <source>
        <dbReference type="EMBL" id="GKT36397.1"/>
    </source>
</evidence>
<reference evidence="2" key="1">
    <citation type="submission" date="2022-03" db="EMBL/GenBank/DDBJ databases">
        <title>Draft genome sequence of Aduncisulcus paluster, a free-living microaerophilic Fornicata.</title>
        <authorList>
            <person name="Yuyama I."/>
            <person name="Kume K."/>
            <person name="Tamura T."/>
            <person name="Inagaki Y."/>
            <person name="Hashimoto T."/>
        </authorList>
    </citation>
    <scope>NUCLEOTIDE SEQUENCE</scope>
    <source>
        <strain evidence="2">NY0171</strain>
    </source>
</reference>
<dbReference type="Proteomes" id="UP001057375">
    <property type="component" value="Unassembled WGS sequence"/>
</dbReference>
<keyword evidence="3" id="KW-1185">Reference proteome</keyword>